<dbReference type="Proteomes" id="UP000623129">
    <property type="component" value="Unassembled WGS sequence"/>
</dbReference>
<dbReference type="GO" id="GO:0003677">
    <property type="term" value="F:DNA binding"/>
    <property type="evidence" value="ECO:0007669"/>
    <property type="project" value="UniProtKB-KW"/>
</dbReference>
<dbReference type="OrthoDB" id="10072024at2759"/>
<organism evidence="8 9">
    <name type="scientific">Carex littledalei</name>
    <dbReference type="NCBI Taxonomy" id="544730"/>
    <lineage>
        <taxon>Eukaryota</taxon>
        <taxon>Viridiplantae</taxon>
        <taxon>Streptophyta</taxon>
        <taxon>Embryophyta</taxon>
        <taxon>Tracheophyta</taxon>
        <taxon>Spermatophyta</taxon>
        <taxon>Magnoliopsida</taxon>
        <taxon>Liliopsida</taxon>
        <taxon>Poales</taxon>
        <taxon>Cyperaceae</taxon>
        <taxon>Cyperoideae</taxon>
        <taxon>Cariceae</taxon>
        <taxon>Carex</taxon>
        <taxon>Carex subgen. Euthyceras</taxon>
    </lineage>
</organism>
<accession>A0A833QTX0</accession>
<feature type="compositionally biased region" description="Polar residues" evidence="6">
    <location>
        <begin position="797"/>
        <end position="828"/>
    </location>
</feature>
<feature type="compositionally biased region" description="Basic and acidic residues" evidence="6">
    <location>
        <begin position="757"/>
        <end position="766"/>
    </location>
</feature>
<comment type="subcellular location">
    <subcellularLocation>
        <location evidence="1">Nucleus</location>
    </subcellularLocation>
</comment>
<feature type="compositionally biased region" description="Polar residues" evidence="6">
    <location>
        <begin position="1464"/>
        <end position="1478"/>
    </location>
</feature>
<dbReference type="InterPro" id="IPR038945">
    <property type="entry name" value="MBD13-like"/>
</dbReference>
<feature type="region of interest" description="Disordered" evidence="6">
    <location>
        <begin position="698"/>
        <end position="727"/>
    </location>
</feature>
<dbReference type="PROSITE" id="PS50982">
    <property type="entry name" value="MBD"/>
    <property type="match status" value="3"/>
</dbReference>
<feature type="region of interest" description="Disordered" evidence="6">
    <location>
        <begin position="752"/>
        <end position="914"/>
    </location>
</feature>
<feature type="region of interest" description="Disordered" evidence="6">
    <location>
        <begin position="1201"/>
        <end position="1241"/>
    </location>
</feature>
<dbReference type="PANTHER" id="PTHR34067">
    <property type="entry name" value="OS04G0193200 PROTEIN"/>
    <property type="match status" value="1"/>
</dbReference>
<keyword evidence="5" id="KW-0539">Nucleus</keyword>
<evidence type="ECO:0000256" key="1">
    <source>
        <dbReference type="ARBA" id="ARBA00004123"/>
    </source>
</evidence>
<feature type="compositionally biased region" description="Polar residues" evidence="6">
    <location>
        <begin position="26"/>
        <end position="35"/>
    </location>
</feature>
<keyword evidence="9" id="KW-1185">Reference proteome</keyword>
<keyword evidence="2" id="KW-0805">Transcription regulation</keyword>
<feature type="region of interest" description="Disordered" evidence="6">
    <location>
        <begin position="341"/>
        <end position="454"/>
    </location>
</feature>
<feature type="domain" description="MBD" evidence="7">
    <location>
        <begin position="147"/>
        <end position="220"/>
    </location>
</feature>
<feature type="region of interest" description="Disordered" evidence="6">
    <location>
        <begin position="1450"/>
        <end position="1485"/>
    </location>
</feature>
<dbReference type="SUPFAM" id="SSF54171">
    <property type="entry name" value="DNA-binding domain"/>
    <property type="match status" value="3"/>
</dbReference>
<sequence>MSAQRGKKFEGLNLEPVATAQKRSLRSQTSGQLSEPTIEGNPGDNIEEQVKLTAEGLPEDWIKEVKPQRNGSSRKNTFYVDPKSGYAFPSLEDALRYVQTGSILSCAVIPQKRSREELLILMNSSETKSTPRQTVKTQTVMSSAQVTYQAKLGSDGLPVDWIKEVKTRKKDSSRKDVFYIDPKTGYAFFSLKDALRYVETGDILSCASRPQKRSMEEIRILSSQTIKTESAASPAQPSNFIDDGISGDNVCKVVQENQLTSHGLPKNWIKELKPRKNGTKVDPFYIDPDTGYAFLSLKDALRYVATGNVLSCVMRPRKRSIEEVQALISSSEMSSISGMKAVQRESSQPVLLNTSHRKRKRSPVKSSALKPEEDLNIKGTDNATGTASRRVKQRIEGPLSVRASPRLSIKAENDAENNESCSTLPGMSNSSAHPDAKTEEVAMVENGSSTRTPLRNGKLRKETLMPHRVSPRLAAPETTDITSVETKNSLTSKNRRLRSQPNLENKEETIEGASAGSTGKLLRSGKMRRERPTLPLRGSSRLAALTATTDGPNEPDLELKEETIEGIKGSSIKETTRRRGKMHREKQASIRASPRLAAHTDTTYVENDNTMMSQHDLELKETTIEGANSGSTETPIRRGKMRRERGTPLRASSRLATQNMINDATSVQNENSTMSNALFGPTSQPDLERKEVTVERANISSTGTPLRRGKMRRDRRGTSLRASSQVATHNMTNDATTVQNENSTMSNALFGPTSQPDLEHKEETVEGTKGSSTKGTTRRRGKMHRERRGTPVRASSRLATPTMTNDATSVQNENSTMSNNLFGPTSQPDLERKEETVGRANISSTGTPSLRRGKMRRERPTPLREEALFGPTSQPDLELKEETVEGANISSTETPLRRGKMRRERPTPLRASSHLTTLDVTNNATSVENENSTMSNDLFGPTSQPDLERKEETVQGANISSTETPMRRGKMRRERPTPLRASTRLAAPDATNNATPVEIDNSAAINALFEPSSPSLSFLNVGPTGQPDLELQEERIEGENDSSPGTPLYNTRPFRASSCQAALKATTDCTSEKNEDNIGSNAFSVPPPLHPDLNLESSLADLQLEEVITGANGNKSESTMGPAADENHQENNKTSNAMSELPFSPARPDLNLGPTNQPYWEPKVETIAAANGSAIRTTTSQRVEPRREVPTRVKTSPCLEALKATTEAASRNTNEKNRMTSSALSQLSHFPGRPDLNLGPTSQLTVKRQEEMSRANGSSTGRPTPPVNAMTEAASYYNYGNNIKISNYFCVPVESPTSKIIMGSTGQPNPREIWFDTTAAAPSTPISEVKRAPDLNMVPMSWPEPNVVPKLEQQQPAVNTISEFNMQPPVPSEILYQDPTMDALLSAQEAGPSMPPHMSIDALNSPLSPFFGDFWHDPCLSYAFNTLTGGMDQQRTTGLSAGPENNVNWAGARNGGPPVENPSIGPSQPTTQTPQYMNNGMPFPK</sequence>
<gene>
    <name evidence="8" type="ORF">FCM35_KLT06492</name>
</gene>
<feature type="region of interest" description="Disordered" evidence="6">
    <location>
        <begin position="1071"/>
        <end position="1090"/>
    </location>
</feature>
<feature type="domain" description="MBD" evidence="7">
    <location>
        <begin position="254"/>
        <end position="324"/>
    </location>
</feature>
<dbReference type="InterPro" id="IPR001739">
    <property type="entry name" value="Methyl_CpG_DNA-bd"/>
</dbReference>
<feature type="compositionally biased region" description="Polar residues" evidence="6">
    <location>
        <begin position="418"/>
        <end position="432"/>
    </location>
</feature>
<dbReference type="InterPro" id="IPR016177">
    <property type="entry name" value="DNA-bd_dom_sf"/>
</dbReference>
<comment type="caution">
    <text evidence="8">The sequence shown here is derived from an EMBL/GenBank/DDBJ whole genome shotgun (WGS) entry which is preliminary data.</text>
</comment>
<evidence type="ECO:0000313" key="8">
    <source>
        <dbReference type="EMBL" id="KAF3327886.1"/>
    </source>
</evidence>
<proteinExistence type="predicted"/>
<evidence type="ECO:0000256" key="4">
    <source>
        <dbReference type="ARBA" id="ARBA00023163"/>
    </source>
</evidence>
<feature type="compositionally biased region" description="Polar residues" evidence="6">
    <location>
        <begin position="344"/>
        <end position="354"/>
    </location>
</feature>
<feature type="region of interest" description="Disordered" evidence="6">
    <location>
        <begin position="1"/>
        <end position="45"/>
    </location>
</feature>
<feature type="region of interest" description="Disordered" evidence="6">
    <location>
        <begin position="1248"/>
        <end position="1267"/>
    </location>
</feature>
<evidence type="ECO:0000256" key="3">
    <source>
        <dbReference type="ARBA" id="ARBA00023125"/>
    </source>
</evidence>
<feature type="region of interest" description="Disordered" evidence="6">
    <location>
        <begin position="627"/>
        <end position="647"/>
    </location>
</feature>
<evidence type="ECO:0000256" key="5">
    <source>
        <dbReference type="ARBA" id="ARBA00023242"/>
    </source>
</evidence>
<feature type="compositionally biased region" description="Basic and acidic residues" evidence="6">
    <location>
        <begin position="858"/>
        <end position="867"/>
    </location>
</feature>
<dbReference type="Gene3D" id="3.30.890.10">
    <property type="entry name" value="Methyl-cpg-binding Protein 2, Chain A"/>
    <property type="match status" value="3"/>
</dbReference>
<evidence type="ECO:0000259" key="7">
    <source>
        <dbReference type="PROSITE" id="PS50982"/>
    </source>
</evidence>
<keyword evidence="4" id="KW-0804">Transcription</keyword>
<evidence type="ECO:0000256" key="2">
    <source>
        <dbReference type="ARBA" id="ARBA00023015"/>
    </source>
</evidence>
<feature type="region of interest" description="Disordered" evidence="6">
    <location>
        <begin position="1112"/>
        <end position="1147"/>
    </location>
</feature>
<feature type="compositionally biased region" description="Polar residues" evidence="6">
    <location>
        <begin position="955"/>
        <end position="964"/>
    </location>
</feature>
<feature type="compositionally biased region" description="Polar residues" evidence="6">
    <location>
        <begin position="927"/>
        <end position="945"/>
    </location>
</feature>
<dbReference type="GO" id="GO:0005634">
    <property type="term" value="C:nucleus"/>
    <property type="evidence" value="ECO:0007669"/>
    <property type="project" value="UniProtKB-SubCell"/>
</dbReference>
<feature type="region of interest" description="Disordered" evidence="6">
    <location>
        <begin position="472"/>
        <end position="593"/>
    </location>
</feature>
<feature type="domain" description="MBD" evidence="7">
    <location>
        <begin position="47"/>
        <end position="119"/>
    </location>
</feature>
<name>A0A833QTX0_9POAL</name>
<dbReference type="EMBL" id="SWLB01000016">
    <property type="protein sequence ID" value="KAF3327886.1"/>
    <property type="molecule type" value="Genomic_DNA"/>
</dbReference>
<feature type="compositionally biased region" description="Polar residues" evidence="6">
    <location>
        <begin position="1219"/>
        <end position="1228"/>
    </location>
</feature>
<feature type="region of interest" description="Disordered" evidence="6">
    <location>
        <begin position="927"/>
        <end position="978"/>
    </location>
</feature>
<feature type="compositionally biased region" description="Basic residues" evidence="6">
    <location>
        <begin position="776"/>
        <end position="787"/>
    </location>
</feature>
<feature type="compositionally biased region" description="Polar residues" evidence="6">
    <location>
        <begin position="479"/>
        <end position="492"/>
    </location>
</feature>
<evidence type="ECO:0000256" key="6">
    <source>
        <dbReference type="SAM" id="MobiDB-lite"/>
    </source>
</evidence>
<dbReference type="PANTHER" id="PTHR34067:SF20">
    <property type="entry name" value="OS08G0206700 PROTEIN"/>
    <property type="match status" value="1"/>
</dbReference>
<protein>
    <submittedName>
        <fullName evidence="8">Methyl-CpG-binding domain-containing protein 13</fullName>
    </submittedName>
</protein>
<keyword evidence="3" id="KW-0238">DNA-binding</keyword>
<evidence type="ECO:0000313" key="9">
    <source>
        <dbReference type="Proteomes" id="UP000623129"/>
    </source>
</evidence>
<reference evidence="8" key="1">
    <citation type="submission" date="2020-01" db="EMBL/GenBank/DDBJ databases">
        <title>Genome sequence of Kobresia littledalei, the first chromosome-level genome in the family Cyperaceae.</title>
        <authorList>
            <person name="Qu G."/>
        </authorList>
    </citation>
    <scope>NUCLEOTIDE SEQUENCE</scope>
    <source>
        <strain evidence="8">C.B.Clarke</strain>
        <tissue evidence="8">Leaf</tissue>
    </source>
</reference>